<dbReference type="Gene3D" id="3.90.220.20">
    <property type="entry name" value="DNA methylase specificity domains"/>
    <property type="match status" value="1"/>
</dbReference>
<keyword evidence="3" id="KW-0238">DNA-binding</keyword>
<dbReference type="AlphaFoldDB" id="A0A388SE60"/>
<dbReference type="GO" id="GO:0003677">
    <property type="term" value="F:DNA binding"/>
    <property type="evidence" value="ECO:0007669"/>
    <property type="project" value="UniProtKB-KW"/>
</dbReference>
<dbReference type="InterPro" id="IPR044946">
    <property type="entry name" value="Restrct_endonuc_typeI_TRD_sf"/>
</dbReference>
<reference evidence="5 6" key="1">
    <citation type="journal article" date="2018" name="Int. J. Syst. Evol. Microbiol.">
        <title>Mesosutterella multiformis gen. nov., sp. nov., a member of the family Sutterellaceae and Sutterella megalosphaeroides sp. nov., isolated from human faeces.</title>
        <authorList>
            <person name="Sakamoto M."/>
            <person name="Ikeyama N."/>
            <person name="Kunihiro T."/>
            <person name="Iino T."/>
            <person name="Yuki M."/>
            <person name="Ohkuma M."/>
        </authorList>
    </citation>
    <scope>NUCLEOTIDE SEQUENCE [LARGE SCALE GENOMIC DNA]</scope>
    <source>
        <strain evidence="5 6">4NBBH2</strain>
    </source>
</reference>
<name>A0A388SE60_9BURK</name>
<comment type="similarity">
    <text evidence="1">Belongs to the type-I restriction system S methylase family.</text>
</comment>
<accession>A0A388SE60</accession>
<keyword evidence="6" id="KW-1185">Reference proteome</keyword>
<dbReference type="PANTHER" id="PTHR30408">
    <property type="entry name" value="TYPE-1 RESTRICTION ENZYME ECOKI SPECIFICITY PROTEIN"/>
    <property type="match status" value="1"/>
</dbReference>
<dbReference type="Proteomes" id="UP000266091">
    <property type="component" value="Unassembled WGS sequence"/>
</dbReference>
<dbReference type="GO" id="GO:0009307">
    <property type="term" value="P:DNA restriction-modification system"/>
    <property type="evidence" value="ECO:0007669"/>
    <property type="project" value="UniProtKB-KW"/>
</dbReference>
<proteinExistence type="inferred from homology"/>
<comment type="caution">
    <text evidence="5">The sequence shown here is derived from an EMBL/GenBank/DDBJ whole genome shotgun (WGS) entry which is preliminary data.</text>
</comment>
<dbReference type="InterPro" id="IPR052021">
    <property type="entry name" value="Type-I_RS_S_subunit"/>
</dbReference>
<evidence type="ECO:0000256" key="2">
    <source>
        <dbReference type="ARBA" id="ARBA00022747"/>
    </source>
</evidence>
<evidence type="ECO:0000256" key="3">
    <source>
        <dbReference type="ARBA" id="ARBA00023125"/>
    </source>
</evidence>
<dbReference type="PANTHER" id="PTHR30408:SF12">
    <property type="entry name" value="TYPE I RESTRICTION ENZYME MJAVIII SPECIFICITY SUBUNIT"/>
    <property type="match status" value="1"/>
</dbReference>
<dbReference type="Pfam" id="PF01420">
    <property type="entry name" value="Methylase_S"/>
    <property type="match status" value="1"/>
</dbReference>
<dbReference type="EMBL" id="BGZJ01000002">
    <property type="protein sequence ID" value="GBO94662.1"/>
    <property type="molecule type" value="Genomic_DNA"/>
</dbReference>
<evidence type="ECO:0000256" key="1">
    <source>
        <dbReference type="ARBA" id="ARBA00010923"/>
    </source>
</evidence>
<protein>
    <recommendedName>
        <fullName evidence="4">Type I restriction modification DNA specificity domain-containing protein</fullName>
    </recommendedName>
</protein>
<dbReference type="InterPro" id="IPR000055">
    <property type="entry name" value="Restrct_endonuc_typeI_TRD"/>
</dbReference>
<evidence type="ECO:0000313" key="6">
    <source>
        <dbReference type="Proteomes" id="UP000266091"/>
    </source>
</evidence>
<gene>
    <name evidence="5" type="ORF">MESMUL_20160</name>
</gene>
<organism evidence="5 6">
    <name type="scientific">Mesosutterella multiformis</name>
    <dbReference type="NCBI Taxonomy" id="2259133"/>
    <lineage>
        <taxon>Bacteria</taxon>
        <taxon>Pseudomonadati</taxon>
        <taxon>Pseudomonadota</taxon>
        <taxon>Betaproteobacteria</taxon>
        <taxon>Burkholderiales</taxon>
        <taxon>Sutterellaceae</taxon>
        <taxon>Mesosutterella</taxon>
    </lineage>
</organism>
<keyword evidence="2" id="KW-0680">Restriction system</keyword>
<dbReference type="SUPFAM" id="SSF116734">
    <property type="entry name" value="DNA methylase specificity domain"/>
    <property type="match status" value="2"/>
</dbReference>
<feature type="domain" description="Type I restriction modification DNA specificity" evidence="4">
    <location>
        <begin position="3"/>
        <end position="99"/>
    </location>
</feature>
<sequence length="197" mass="21975">MSVRAPAGSVGKTAYDVVLGRGVASLKGNEFIYQSLVKMDFDGYWKAESTGSTFESLSSDSISTAELYCPSEDEQHKIGIFLSRLDSLLTLHQRKYEKLLNIKKSMLEKMFPKEGEVVPEIRFKGFTGAWEQRKFGEMANRRSEVSASGNLPRVEYEDIVSGTGTLNKDVFEKQSQKQGIVFHSGDVLYGKLPVSVK</sequence>
<evidence type="ECO:0000313" key="5">
    <source>
        <dbReference type="EMBL" id="GBO94662.1"/>
    </source>
</evidence>
<evidence type="ECO:0000259" key="4">
    <source>
        <dbReference type="Pfam" id="PF01420"/>
    </source>
</evidence>